<dbReference type="InParanoid" id="A0A1Y1Z0T0"/>
<dbReference type="Pfam" id="PF12146">
    <property type="entry name" value="Hydrolase_4"/>
    <property type="match status" value="1"/>
</dbReference>
<dbReference type="AlphaFoldDB" id="A0A1Y1Z0T0"/>
<keyword evidence="4" id="KW-1185">Reference proteome</keyword>
<evidence type="ECO:0000259" key="1">
    <source>
        <dbReference type="Pfam" id="PF00326"/>
    </source>
</evidence>
<evidence type="ECO:0000313" key="3">
    <source>
        <dbReference type="EMBL" id="ORY03901.1"/>
    </source>
</evidence>
<dbReference type="OrthoDB" id="9988524at2759"/>
<comment type="caution">
    <text evidence="3">The sequence shown here is derived from an EMBL/GenBank/DDBJ whole genome shotgun (WGS) entry which is preliminary data.</text>
</comment>
<dbReference type="Gene3D" id="3.40.50.1820">
    <property type="entry name" value="alpha/beta hydrolase"/>
    <property type="match status" value="1"/>
</dbReference>
<dbReference type="Pfam" id="PF00326">
    <property type="entry name" value="Peptidase_S9"/>
    <property type="match status" value="1"/>
</dbReference>
<dbReference type="InterPro" id="IPR001375">
    <property type="entry name" value="Peptidase_S9_cat"/>
</dbReference>
<gene>
    <name evidence="3" type="ORF">K493DRAFT_311579</name>
</gene>
<dbReference type="InterPro" id="IPR022742">
    <property type="entry name" value="Hydrolase_4"/>
</dbReference>
<feature type="domain" description="Peptidase S9 prolyl oligopeptidase catalytic" evidence="1">
    <location>
        <begin position="175"/>
        <end position="260"/>
    </location>
</feature>
<dbReference type="Proteomes" id="UP000193498">
    <property type="component" value="Unassembled WGS sequence"/>
</dbReference>
<dbReference type="EMBL" id="MCFE01000041">
    <property type="protein sequence ID" value="ORY03901.1"/>
    <property type="molecule type" value="Genomic_DNA"/>
</dbReference>
<dbReference type="SUPFAM" id="SSF53474">
    <property type="entry name" value="alpha/beta-Hydrolases"/>
    <property type="match status" value="1"/>
</dbReference>
<evidence type="ECO:0000313" key="4">
    <source>
        <dbReference type="Proteomes" id="UP000193498"/>
    </source>
</evidence>
<dbReference type="PANTHER" id="PTHR42886:SF53">
    <property type="entry name" value="ALPHA_BETA-HYDROLASES SUPERFAMILY PROTEIN"/>
    <property type="match status" value="1"/>
</dbReference>
<dbReference type="PANTHER" id="PTHR42886">
    <property type="entry name" value="RE40534P-RELATED"/>
    <property type="match status" value="1"/>
</dbReference>
<proteinExistence type="predicted"/>
<accession>A0A1Y1Z0T0</accession>
<name>A0A1Y1Z0T0_9FUNG</name>
<protein>
    <submittedName>
        <fullName evidence="3">Esterase/lipase/thioesterase family protein</fullName>
    </submittedName>
</protein>
<reference evidence="3 4" key="1">
    <citation type="submission" date="2016-07" db="EMBL/GenBank/DDBJ databases">
        <title>Pervasive Adenine N6-methylation of Active Genes in Fungi.</title>
        <authorList>
            <consortium name="DOE Joint Genome Institute"/>
            <person name="Mondo S.J."/>
            <person name="Dannebaum R.O."/>
            <person name="Kuo R.C."/>
            <person name="Labutti K."/>
            <person name="Haridas S."/>
            <person name="Kuo A."/>
            <person name="Salamov A."/>
            <person name="Ahrendt S.R."/>
            <person name="Lipzen A."/>
            <person name="Sullivan W."/>
            <person name="Andreopoulos W.B."/>
            <person name="Clum A."/>
            <person name="Lindquist E."/>
            <person name="Daum C."/>
            <person name="Ramamoorthy G.K."/>
            <person name="Gryganskyi A."/>
            <person name="Culley D."/>
            <person name="Magnuson J.K."/>
            <person name="James T.Y."/>
            <person name="O'Malley M.A."/>
            <person name="Stajich J.E."/>
            <person name="Spatafora J.W."/>
            <person name="Visel A."/>
            <person name="Grigoriev I.V."/>
        </authorList>
    </citation>
    <scope>NUCLEOTIDE SEQUENCE [LARGE SCALE GENOMIC DNA]</scope>
    <source>
        <strain evidence="3 4">CBS 931.73</strain>
    </source>
</reference>
<dbReference type="STRING" id="1314790.A0A1Y1Z0T0"/>
<dbReference type="InterPro" id="IPR029058">
    <property type="entry name" value="AB_hydrolase_fold"/>
</dbReference>
<feature type="domain" description="Serine aminopeptidase S33" evidence="2">
    <location>
        <begin position="30"/>
        <end position="140"/>
    </location>
</feature>
<sequence length="265" mass="30257">MAACSNFTEELTITTSEGLSLGATLNYKSSDEVIVICHGMLDTRRSNAVNSLSQLLPYSTLRFDFRGNGDSDGRTKYGNYYEEVEDLRAVIEYARNVRKFNVNCIIGHSKGGSVVLLYGSKYNDVSLIVNVSARYFLGRTPVRRFGPDNLSLLETQGWFVWKRFGNDMEREYIISKEDLQERADTDMAKAKLVPRSKIRYLTVHGDLDKVVPVEEAYEYHKLLGPEPYHELVIQKGATHFFNSEKEQKELSNTILQWIRQAPAHL</sequence>
<organism evidence="3 4">
    <name type="scientific">Basidiobolus meristosporus CBS 931.73</name>
    <dbReference type="NCBI Taxonomy" id="1314790"/>
    <lineage>
        <taxon>Eukaryota</taxon>
        <taxon>Fungi</taxon>
        <taxon>Fungi incertae sedis</taxon>
        <taxon>Zoopagomycota</taxon>
        <taxon>Entomophthoromycotina</taxon>
        <taxon>Basidiobolomycetes</taxon>
        <taxon>Basidiobolales</taxon>
        <taxon>Basidiobolaceae</taxon>
        <taxon>Basidiobolus</taxon>
    </lineage>
</organism>
<evidence type="ECO:0000259" key="2">
    <source>
        <dbReference type="Pfam" id="PF12146"/>
    </source>
</evidence>